<proteinExistence type="predicted"/>
<organism evidence="1 2">
    <name type="scientific">Beet pseudoyellows virus</name>
    <dbReference type="NCBI Taxonomy" id="72750"/>
    <lineage>
        <taxon>Viruses</taxon>
        <taxon>Riboviria</taxon>
        <taxon>Orthornavirae</taxon>
        <taxon>Kitrinoviricota</taxon>
        <taxon>Alsuviricetes</taxon>
        <taxon>Martellivirales</taxon>
        <taxon>Closteroviridae</taxon>
        <taxon>Crinivirus</taxon>
        <taxon>Crinivirus pseudobetae</taxon>
    </lineage>
</organism>
<dbReference type="GeneID" id="2650873"/>
<reference evidence="1 2" key="1">
    <citation type="journal article" date="2003" name="Plant Dis.">
        <title>First report of Beet pseudoyellows virus in strawberry in the USA: A second crinivirus able to cause pallidosis disease.</title>
        <authorList>
            <person name="Tzanetakis I.E."/>
            <person name="Wintermantel W.M."/>
            <person name="Martin R.R."/>
        </authorList>
    </citation>
    <scope>NUCLEOTIDE SEQUENCE [LARGE SCALE GENOMIC DNA]</scope>
</reference>
<evidence type="ECO:0000313" key="1">
    <source>
        <dbReference type="EMBL" id="AAQ97388.1"/>
    </source>
</evidence>
<reference evidence="1 2" key="2">
    <citation type="journal article" date="2004" name="Plant Dis.">
        <title>First report of beet pseudo yellows virus in blackberry in the United States.</title>
        <authorList>
            <person name="Tzanetakis I.E."/>
            <person name="Martin R.R."/>
        </authorList>
    </citation>
    <scope>NUCLEOTIDE SEQUENCE [LARGE SCALE GENOMIC DNA]</scope>
</reference>
<dbReference type="OrthoDB" id="3246at10239"/>
<keyword evidence="2" id="KW-1185">Reference proteome</keyword>
<reference evidence="1 2" key="3">
    <citation type="journal article" date="2004" name="Virus Genes">
        <title>Complete nucleotide sequence of a strawberry isolate of Beet pseudoyellows virus.</title>
        <authorList>
            <person name="Tzanetakis I.E."/>
            <person name="Martin R.R."/>
        </authorList>
    </citation>
    <scope>NUCLEOTIDE SEQUENCE [LARGE SCALE GENOMIC DNA]</scope>
</reference>
<accession>Q6VRA3</accession>
<dbReference type="EMBL" id="AY330919">
    <property type="protein sequence ID" value="AAQ97388.1"/>
    <property type="molecule type" value="Genomic_RNA"/>
</dbReference>
<evidence type="ECO:0000313" key="2">
    <source>
        <dbReference type="Proteomes" id="UP000203551"/>
    </source>
</evidence>
<dbReference type="RefSeq" id="NP_940790.1">
    <property type="nucleotide sequence ID" value="NC_005210.2"/>
</dbReference>
<dbReference type="KEGG" id="vg:2650873"/>
<name>Q6VRA3_9CLOS</name>
<sequence length="517" mass="59154">MVNLLLSPIVDEFLKFFFKRSDVSNQKRQLCEYLLKNSATENRNTYRANAGNKMISFDSNYKVSNGAVFIDDTSDLELLKSAIIYMYRVDRSLLKKTNYRPENFFASLDWRRSSREFSPFYSGDMNDYLAANNEIGCTYTEKDIKDHYPNISELRALTLYRVCNSLGKYIDLKTLESGSVKGFSISTSAEDGGIGEGLTANKLFSECLKIFRVYLSLSTTKAGIAKISVNKRYFETFFTSLDSHSDLSKIKTNPLVIAFFINSFDKLTVDSTGFKDNFRAIKQLEKPFRKFLKDVFLIDSSFSEETLFINLPKTSVSEILQEPTMVSEFVRKDNSISLESVANTLPDSTDNSVTEWIHTFLARKGDIPRHRLTDALLFILGRYTTNIKRLVQPNDVGITIEGKRVSFKMSELNSFVVNRSVRNYPELKGINLLRQWANKRSYRALTLFRSANFDPGLFSNVPGILPYMRFDFYKAIPLSQMSQQEVESFRTLRLVTEAKSDASASSISDCKQWILKV</sequence>
<dbReference type="Proteomes" id="UP000203551">
    <property type="component" value="Genome"/>
</dbReference>
<dbReference type="InterPro" id="IPR004909">
    <property type="entry name" value="Vir_Hsp90"/>
</dbReference>
<protein>
    <submittedName>
        <fullName evidence="1">p59</fullName>
    </submittedName>
</protein>
<dbReference type="Pfam" id="PF03225">
    <property type="entry name" value="Viral_Hsp90"/>
    <property type="match status" value="1"/>
</dbReference>